<feature type="repeat" description="WD" evidence="8">
    <location>
        <begin position="151"/>
        <end position="196"/>
    </location>
</feature>
<evidence type="ECO:0000313" key="11">
    <source>
        <dbReference type="Proteomes" id="UP000005408"/>
    </source>
</evidence>
<evidence type="ECO:0000256" key="7">
    <source>
        <dbReference type="ARBA" id="ARBA00040954"/>
    </source>
</evidence>
<evidence type="ECO:0000256" key="4">
    <source>
        <dbReference type="ARBA" id="ARBA00022574"/>
    </source>
</evidence>
<evidence type="ECO:0000256" key="9">
    <source>
        <dbReference type="SAM" id="MobiDB-lite"/>
    </source>
</evidence>
<dbReference type="PROSITE" id="PS00678">
    <property type="entry name" value="WD_REPEATS_1"/>
    <property type="match status" value="2"/>
</dbReference>
<evidence type="ECO:0000256" key="5">
    <source>
        <dbReference type="ARBA" id="ARBA00022737"/>
    </source>
</evidence>
<dbReference type="InterPro" id="IPR019775">
    <property type="entry name" value="WD40_repeat_CS"/>
</dbReference>
<feature type="region of interest" description="Disordered" evidence="9">
    <location>
        <begin position="77"/>
        <end position="103"/>
    </location>
</feature>
<dbReference type="EnsemblMetazoa" id="G6341.2">
    <property type="protein sequence ID" value="G6341.2:cds"/>
    <property type="gene ID" value="G6341"/>
</dbReference>
<keyword evidence="11" id="KW-1185">Reference proteome</keyword>
<dbReference type="EnsemblMetazoa" id="G6341.8">
    <property type="protein sequence ID" value="G6341.8:cds"/>
    <property type="gene ID" value="G6341"/>
</dbReference>
<evidence type="ECO:0000256" key="8">
    <source>
        <dbReference type="PROSITE-ProRule" id="PRU00221"/>
    </source>
</evidence>
<keyword evidence="3" id="KW-0963">Cytoplasm</keyword>
<keyword evidence="5" id="KW-0677">Repeat</keyword>
<evidence type="ECO:0000313" key="10">
    <source>
        <dbReference type="EnsemblMetazoa" id="G6341.8:cds"/>
    </source>
</evidence>
<dbReference type="AlphaFoldDB" id="A0A8W8NCQ2"/>
<dbReference type="InterPro" id="IPR015943">
    <property type="entry name" value="WD40/YVTN_repeat-like_dom_sf"/>
</dbReference>
<dbReference type="CDD" id="cd00200">
    <property type="entry name" value="WD40"/>
    <property type="match status" value="1"/>
</dbReference>
<protein>
    <recommendedName>
        <fullName evidence="7">WD repeat-containing protein 37</fullName>
    </recommendedName>
</protein>
<feature type="repeat" description="WD" evidence="8">
    <location>
        <begin position="366"/>
        <end position="406"/>
    </location>
</feature>
<dbReference type="SUPFAM" id="SSF50978">
    <property type="entry name" value="WD40 repeat-like"/>
    <property type="match status" value="1"/>
</dbReference>
<dbReference type="InterPro" id="IPR036322">
    <property type="entry name" value="WD40_repeat_dom_sf"/>
</dbReference>
<dbReference type="Pfam" id="PF00400">
    <property type="entry name" value="WD40"/>
    <property type="match status" value="6"/>
</dbReference>
<organism evidence="10 11">
    <name type="scientific">Magallana gigas</name>
    <name type="common">Pacific oyster</name>
    <name type="synonym">Crassostrea gigas</name>
    <dbReference type="NCBI Taxonomy" id="29159"/>
    <lineage>
        <taxon>Eukaryota</taxon>
        <taxon>Metazoa</taxon>
        <taxon>Spiralia</taxon>
        <taxon>Lophotrochozoa</taxon>
        <taxon>Mollusca</taxon>
        <taxon>Bivalvia</taxon>
        <taxon>Autobranchia</taxon>
        <taxon>Pteriomorphia</taxon>
        <taxon>Ostreida</taxon>
        <taxon>Ostreoidea</taxon>
        <taxon>Ostreidae</taxon>
        <taxon>Magallana</taxon>
    </lineage>
</organism>
<keyword evidence="4 8" id="KW-0853">WD repeat</keyword>
<sequence>MPLDNNKPVSKTKGSRRRNQANEEVSSPPMLRFDSDVDIMPPHLRKRLHDLFGQIEKEFENLYAENLALQERLDAQTERVEATNREPNSMDNTDTSDVNLKPKRSGHDIIRQASAASQISQKIKTTYKASTSKFVSSFRNSSLLFSVVRKFEGHRDGIWEVMVSRASHPGQQVLGTASADHSARIWSIQTQQCALQYLGHQGSVNSIRFHPERELALTSSGDRTAHIWGAHVTLPESSKRFGRAVSVDDDVDNSEKEEQQEAESVEQAWEAATLRTPSMELTGHTGVVVAADWMMEGNQVITASWDRTAILFDAETGDQITCLTGHDQELTDVRAHHSQRLVVTSSKDTTFRLWDFRSPSMQVNVCQGHNQPVTSALFAGSDKVVSGSDDRTVKVWDVKNMRSPLAAIRIDSSVNRLAVSSSQSLIAIPHDNRHIRIYDINGNRIGRLPRSNRQGHSKMVTSVAWTEDHPVCNLFSCGFDRKVLGWNINLREKD</sequence>
<dbReference type="EnsemblMetazoa" id="G6341.14">
    <property type="protein sequence ID" value="G6341.14:cds"/>
    <property type="gene ID" value="G6341"/>
</dbReference>
<proteinExistence type="predicted"/>
<dbReference type="PANTHER" id="PTHR19855:SF12">
    <property type="entry name" value="WD REPEAT-CONTAINING PROTEIN 37"/>
    <property type="match status" value="1"/>
</dbReference>
<dbReference type="GeneID" id="105318999"/>
<dbReference type="FunFam" id="2.130.10.10:FF:001150">
    <property type="entry name" value="WD repeat-containing protein 37"/>
    <property type="match status" value="1"/>
</dbReference>
<name>A0A8W8NCQ2_MAGGI</name>
<feature type="repeat" description="WD" evidence="8">
    <location>
        <begin position="281"/>
        <end position="322"/>
    </location>
</feature>
<reference evidence="10" key="1">
    <citation type="submission" date="2022-08" db="UniProtKB">
        <authorList>
            <consortium name="EnsemblMetazoa"/>
        </authorList>
    </citation>
    <scope>IDENTIFICATION</scope>
    <source>
        <strain evidence="10">05x7-T-G4-1.051#20</strain>
    </source>
</reference>
<dbReference type="EnsemblMetazoa" id="G6341.7">
    <property type="protein sequence ID" value="G6341.7:cds"/>
    <property type="gene ID" value="G6341"/>
</dbReference>
<dbReference type="OMA" id="TACIWGV"/>
<feature type="region of interest" description="Disordered" evidence="9">
    <location>
        <begin position="1"/>
        <end position="34"/>
    </location>
</feature>
<accession>A0A8W8NCQ2</accession>
<feature type="compositionally biased region" description="Polar residues" evidence="9">
    <location>
        <begin position="85"/>
        <end position="98"/>
    </location>
</feature>
<dbReference type="GO" id="GO:0005737">
    <property type="term" value="C:cytoplasm"/>
    <property type="evidence" value="ECO:0007669"/>
    <property type="project" value="UniProtKB-SubCell"/>
</dbReference>
<dbReference type="Proteomes" id="UP000005408">
    <property type="component" value="Unassembled WGS sequence"/>
</dbReference>
<dbReference type="PROSITE" id="PS50294">
    <property type="entry name" value="WD_REPEATS_REGION"/>
    <property type="match status" value="3"/>
</dbReference>
<evidence type="ECO:0000256" key="6">
    <source>
        <dbReference type="ARBA" id="ARBA00023242"/>
    </source>
</evidence>
<dbReference type="Gene3D" id="2.130.10.10">
    <property type="entry name" value="YVTN repeat-like/Quinoprotein amine dehydrogenase"/>
    <property type="match status" value="3"/>
</dbReference>
<comment type="subcellular location">
    <subcellularLocation>
        <location evidence="2">Cytoplasm</location>
    </subcellularLocation>
    <subcellularLocation>
        <location evidence="1">Nucleus</location>
    </subcellularLocation>
</comment>
<dbReference type="InterPro" id="IPR001680">
    <property type="entry name" value="WD40_rpt"/>
</dbReference>
<dbReference type="GO" id="GO:0005634">
    <property type="term" value="C:nucleus"/>
    <property type="evidence" value="ECO:0007669"/>
    <property type="project" value="UniProtKB-SubCell"/>
</dbReference>
<evidence type="ECO:0000256" key="2">
    <source>
        <dbReference type="ARBA" id="ARBA00004496"/>
    </source>
</evidence>
<feature type="repeat" description="WD" evidence="8">
    <location>
        <begin position="323"/>
        <end position="364"/>
    </location>
</feature>
<dbReference type="InterPro" id="IPR020472">
    <property type="entry name" value="WD40_PAC1"/>
</dbReference>
<evidence type="ECO:0000256" key="1">
    <source>
        <dbReference type="ARBA" id="ARBA00004123"/>
    </source>
</evidence>
<dbReference type="OrthoDB" id="9984207at2759"/>
<dbReference type="PRINTS" id="PR00320">
    <property type="entry name" value="GPROTEINBRPT"/>
</dbReference>
<evidence type="ECO:0000256" key="3">
    <source>
        <dbReference type="ARBA" id="ARBA00022490"/>
    </source>
</evidence>
<dbReference type="RefSeq" id="XP_011414642.1">
    <property type="nucleotide sequence ID" value="XM_011416340.4"/>
</dbReference>
<feature type="repeat" description="WD" evidence="8">
    <location>
        <begin position="197"/>
        <end position="228"/>
    </location>
</feature>
<dbReference type="PANTHER" id="PTHR19855">
    <property type="entry name" value="WD40 REPEAT PROTEIN 12, 37"/>
    <property type="match status" value="1"/>
</dbReference>
<dbReference type="EnsemblMetazoa" id="G6341.1">
    <property type="protein sequence ID" value="G6341.1:cds"/>
    <property type="gene ID" value="G6341"/>
</dbReference>
<dbReference type="PROSITE" id="PS50082">
    <property type="entry name" value="WD_REPEATS_2"/>
    <property type="match status" value="5"/>
</dbReference>
<dbReference type="EnsemblMetazoa" id="G6341.11">
    <property type="protein sequence ID" value="G6341.11:cds"/>
    <property type="gene ID" value="G6341"/>
</dbReference>
<dbReference type="KEGG" id="crg:105318999"/>
<keyword evidence="6" id="KW-0539">Nucleus</keyword>
<dbReference type="SMART" id="SM00320">
    <property type="entry name" value="WD40"/>
    <property type="match status" value="7"/>
</dbReference>